<evidence type="ECO:0000313" key="3">
    <source>
        <dbReference type="Proteomes" id="UP000182101"/>
    </source>
</evidence>
<dbReference type="AlphaFoldDB" id="A0AAC9JEZ4"/>
<dbReference type="InterPro" id="IPR011004">
    <property type="entry name" value="Trimer_LpxA-like_sf"/>
</dbReference>
<dbReference type="Gene3D" id="2.160.10.10">
    <property type="entry name" value="Hexapeptide repeat proteins"/>
    <property type="match status" value="1"/>
</dbReference>
<dbReference type="CDD" id="cd03358">
    <property type="entry name" value="LbH_WxcM_N_like"/>
    <property type="match status" value="1"/>
</dbReference>
<evidence type="ECO:0000313" key="2">
    <source>
        <dbReference type="EMBL" id="APD91166.1"/>
    </source>
</evidence>
<dbReference type="InterPro" id="IPR050179">
    <property type="entry name" value="Trans_hexapeptide_repeat"/>
</dbReference>
<dbReference type="Pfam" id="PF00132">
    <property type="entry name" value="Hexapep"/>
    <property type="match status" value="3"/>
</dbReference>
<accession>A0AAC9JEZ4</accession>
<reference evidence="2 3" key="1">
    <citation type="submission" date="2016-11" db="EMBL/GenBank/DDBJ databases">
        <title>Networking in microbes: conjugative elements and plasmids in the genus Alteromonas.</title>
        <authorList>
            <person name="Lopez-Perez M."/>
            <person name="Ramon-Marco N."/>
            <person name="Rodriguez-Valera F."/>
        </authorList>
    </citation>
    <scope>NUCLEOTIDE SEQUENCE [LARGE SCALE GENOMIC DNA]</scope>
    <source>
        <strain evidence="2 3">CP48</strain>
    </source>
</reference>
<dbReference type="SUPFAM" id="SSF51161">
    <property type="entry name" value="Trimeric LpxA-like enzymes"/>
    <property type="match status" value="1"/>
</dbReference>
<evidence type="ECO:0000256" key="1">
    <source>
        <dbReference type="ARBA" id="ARBA00007274"/>
    </source>
</evidence>
<proteinExistence type="inferred from homology"/>
<protein>
    <submittedName>
        <fullName evidence="2">dTDP-6-deoxy-3,4-keto-hexulose isomerase</fullName>
    </submittedName>
</protein>
<dbReference type="InterPro" id="IPR001451">
    <property type="entry name" value="Hexapep"/>
</dbReference>
<sequence>MIHKLSDVQSKDIGDGTNIWQFSVVLPKAKIGKNCNICAHTLVENDVIIGDNVTVKSGVYLWDGLVVGNDVFIGPCVSFTNDKLPRSKKYPTEFQKTVIKDKASIGANATILPGITLGENCMVGAGAVVTKDVPKNAVVIGNPAKIIKYLES</sequence>
<dbReference type="PANTHER" id="PTHR43300:SF4">
    <property type="entry name" value="ACYL-[ACYL-CARRIER-PROTEIN]--UDP-N-ACETYLGLUCOSAMINE O-ACYLTRANSFERASE"/>
    <property type="match status" value="1"/>
</dbReference>
<dbReference type="Proteomes" id="UP000182101">
    <property type="component" value="Chromosome"/>
</dbReference>
<dbReference type="PANTHER" id="PTHR43300">
    <property type="entry name" value="ACETYLTRANSFERASE"/>
    <property type="match status" value="1"/>
</dbReference>
<dbReference type="EMBL" id="CP018024">
    <property type="protein sequence ID" value="APD91166.1"/>
    <property type="molecule type" value="Genomic_DNA"/>
</dbReference>
<dbReference type="GO" id="GO:0016853">
    <property type="term" value="F:isomerase activity"/>
    <property type="evidence" value="ECO:0007669"/>
    <property type="project" value="UniProtKB-KW"/>
</dbReference>
<comment type="similarity">
    <text evidence="1">Belongs to the transferase hexapeptide repeat family.</text>
</comment>
<dbReference type="RefSeq" id="WP_071960041.1">
    <property type="nucleotide sequence ID" value="NZ_CP018024.1"/>
</dbReference>
<gene>
    <name evidence="2" type="ORF">BM524_15940</name>
</gene>
<dbReference type="GeneID" id="56343811"/>
<keyword evidence="2" id="KW-0413">Isomerase</keyword>
<name>A0AAC9JEZ4_9ALTE</name>
<organism evidence="2 3">
    <name type="scientific">Alteromonas mediterranea</name>
    <dbReference type="NCBI Taxonomy" id="314275"/>
    <lineage>
        <taxon>Bacteria</taxon>
        <taxon>Pseudomonadati</taxon>
        <taxon>Pseudomonadota</taxon>
        <taxon>Gammaproteobacteria</taxon>
        <taxon>Alteromonadales</taxon>
        <taxon>Alteromonadaceae</taxon>
        <taxon>Alteromonas/Salinimonas group</taxon>
        <taxon>Alteromonas</taxon>
    </lineage>
</organism>